<name>A0A515EUH1_9BURK</name>
<evidence type="ECO:0000313" key="4">
    <source>
        <dbReference type="EMBL" id="QDL56278.1"/>
    </source>
</evidence>
<evidence type="ECO:0000259" key="3">
    <source>
        <dbReference type="Pfam" id="PF04773"/>
    </source>
</evidence>
<feature type="signal peptide" evidence="2">
    <location>
        <begin position="1"/>
        <end position="23"/>
    </location>
</feature>
<keyword evidence="2" id="KW-0732">Signal</keyword>
<feature type="compositionally biased region" description="Polar residues" evidence="1">
    <location>
        <begin position="249"/>
        <end position="282"/>
    </location>
</feature>
<evidence type="ECO:0000256" key="2">
    <source>
        <dbReference type="SAM" id="SignalP"/>
    </source>
</evidence>
<gene>
    <name evidence="4" type="ORF">EXZ61_20135</name>
</gene>
<dbReference type="EMBL" id="CP036282">
    <property type="protein sequence ID" value="QDL56278.1"/>
    <property type="molecule type" value="Genomic_DNA"/>
</dbReference>
<keyword evidence="5" id="KW-1185">Reference proteome</keyword>
<feature type="domain" description="FecR protein" evidence="3">
    <location>
        <begin position="69"/>
        <end position="158"/>
    </location>
</feature>
<feature type="region of interest" description="Disordered" evidence="1">
    <location>
        <begin position="306"/>
        <end position="328"/>
    </location>
</feature>
<organism evidence="4 5">
    <name type="scientific">Rhodoferax aquaticus</name>
    <dbReference type="NCBI Taxonomy" id="2527691"/>
    <lineage>
        <taxon>Bacteria</taxon>
        <taxon>Pseudomonadati</taxon>
        <taxon>Pseudomonadota</taxon>
        <taxon>Betaproteobacteria</taxon>
        <taxon>Burkholderiales</taxon>
        <taxon>Comamonadaceae</taxon>
        <taxon>Rhodoferax</taxon>
    </lineage>
</organism>
<dbReference type="Pfam" id="PF04773">
    <property type="entry name" value="FecR"/>
    <property type="match status" value="1"/>
</dbReference>
<evidence type="ECO:0000313" key="5">
    <source>
        <dbReference type="Proteomes" id="UP000317365"/>
    </source>
</evidence>
<reference evidence="5" key="2">
    <citation type="journal article" date="2020" name="Int. J. Syst. Evol. Microbiol.">
        <title>Genomic insights into a novel species Rhodoferax aquaticus sp. nov., isolated from freshwater.</title>
        <authorList>
            <person name="Li T."/>
            <person name="Zhuo Y."/>
            <person name="Jin C.Z."/>
            <person name="Wu X."/>
            <person name="Ko S.R."/>
            <person name="Jin F.J."/>
            <person name="Ahn C.Y."/>
            <person name="Oh H.M."/>
            <person name="Lee H.G."/>
            <person name="Jin L."/>
        </authorList>
    </citation>
    <scope>NUCLEOTIDE SEQUENCE [LARGE SCALE GENOMIC DNA]</scope>
    <source>
        <strain evidence="5">Gr-4</strain>
    </source>
</reference>
<feature type="chain" id="PRO_5021799892" description="FecR protein domain-containing protein" evidence="2">
    <location>
        <begin position="24"/>
        <end position="328"/>
    </location>
</feature>
<dbReference type="InterPro" id="IPR006860">
    <property type="entry name" value="FecR"/>
</dbReference>
<dbReference type="PANTHER" id="PTHR38731">
    <property type="entry name" value="LIPL45-RELATED LIPOPROTEIN-RELATED"/>
    <property type="match status" value="1"/>
</dbReference>
<dbReference type="KEGG" id="rhg:EXZ61_20135"/>
<feature type="region of interest" description="Disordered" evidence="1">
    <location>
        <begin position="232"/>
        <end position="292"/>
    </location>
</feature>
<dbReference type="Proteomes" id="UP000317365">
    <property type="component" value="Chromosome"/>
</dbReference>
<accession>A0A515EUH1</accession>
<proteinExistence type="predicted"/>
<evidence type="ECO:0000256" key="1">
    <source>
        <dbReference type="SAM" id="MobiDB-lite"/>
    </source>
</evidence>
<feature type="compositionally biased region" description="Low complexity" evidence="1">
    <location>
        <begin position="238"/>
        <end position="248"/>
    </location>
</feature>
<dbReference type="PANTHER" id="PTHR38731:SF1">
    <property type="entry name" value="FECR PROTEIN DOMAIN-CONTAINING PROTEIN"/>
    <property type="match status" value="1"/>
</dbReference>
<dbReference type="AlphaFoldDB" id="A0A515EUH1"/>
<sequence length="328" mass="33089">MLSLHRVFGIATVLLLSASLVQAQTTAAANTLPAGAVGIVTNLQGSLNTGKPGTATRPLAVNATVKEGDVLNTGAGTFARLKMVDGAELVLRPNSQAEITQYSYKPNAPTADNALITLVRGGLRSITGLLGKRNPQQVSFKTATATVGIRGTIVGIQQCNNDCTGLLPSDAPPNTPPPPNGTHVEVIQGLVALNSGGAQLLLGAGSFGLSRTANTAPQAVARNQALQQNIPASIFRDTTSSTSGTNSNAQVPSTTDATTPSTLLATEQTVTSSTEVGTNVSNLPAPAAGLQNQAPAPVANNVVVFPPSFSPNRSASTSGGGRSAASPN</sequence>
<dbReference type="RefSeq" id="WP_142813717.1">
    <property type="nucleotide sequence ID" value="NZ_CP036282.1"/>
</dbReference>
<protein>
    <recommendedName>
        <fullName evidence="3">FecR protein domain-containing protein</fullName>
    </recommendedName>
</protein>
<reference evidence="5" key="1">
    <citation type="submission" date="2019-02" db="EMBL/GenBank/DDBJ databases">
        <title>Complete genome sequence of Rhodoferax sp. Gr-4.</title>
        <authorList>
            <person name="Jin L."/>
        </authorList>
    </citation>
    <scope>NUCLEOTIDE SEQUENCE [LARGE SCALE GENOMIC DNA]</scope>
    <source>
        <strain evidence="5">Gr-4</strain>
    </source>
</reference>